<evidence type="ECO:0000256" key="5">
    <source>
        <dbReference type="ARBA" id="ARBA00023237"/>
    </source>
</evidence>
<feature type="domain" description="RagB/SusD" evidence="7">
    <location>
        <begin position="345"/>
        <end position="457"/>
    </location>
</feature>
<dbReference type="Pfam" id="PF07980">
    <property type="entry name" value="SusD_RagB"/>
    <property type="match status" value="1"/>
</dbReference>
<dbReference type="InterPro" id="IPR012944">
    <property type="entry name" value="SusD_RagB_dom"/>
</dbReference>
<keyword evidence="3" id="KW-0732">Signal</keyword>
<comment type="similarity">
    <text evidence="2">Belongs to the SusD family.</text>
</comment>
<dbReference type="GO" id="GO:0009279">
    <property type="term" value="C:cell outer membrane"/>
    <property type="evidence" value="ECO:0007669"/>
    <property type="project" value="UniProtKB-SubCell"/>
</dbReference>
<name>A0A6V6Z0R2_9FLAO</name>
<evidence type="ECO:0000259" key="7">
    <source>
        <dbReference type="Pfam" id="PF07980"/>
    </source>
</evidence>
<evidence type="ECO:0000256" key="4">
    <source>
        <dbReference type="ARBA" id="ARBA00023136"/>
    </source>
</evidence>
<feature type="domain" description="SusD-like N-terminal" evidence="8">
    <location>
        <begin position="22"/>
        <end position="233"/>
    </location>
</feature>
<reference evidence="9 10" key="1">
    <citation type="submission" date="2020-06" db="EMBL/GenBank/DDBJ databases">
        <authorList>
            <person name="Criscuolo A."/>
        </authorList>
    </citation>
    <scope>NUCLEOTIDE SEQUENCE [LARGE SCALE GENOMIC DNA]</scope>
    <source>
        <strain evidence="10">CIP 110025</strain>
    </source>
</reference>
<dbReference type="AlphaFoldDB" id="A0A6V6Z0R2"/>
<proteinExistence type="inferred from homology"/>
<dbReference type="RefSeq" id="WP_031454604.1">
    <property type="nucleotide sequence ID" value="NZ_CAIJDO010000145.1"/>
</dbReference>
<accession>A0A6V6Z0R2</accession>
<keyword evidence="6" id="KW-0802">TPR repeat</keyword>
<organism evidence="9 10">
    <name type="scientific">Flavobacterium chungangense</name>
    <dbReference type="NCBI Taxonomy" id="554283"/>
    <lineage>
        <taxon>Bacteria</taxon>
        <taxon>Pseudomonadati</taxon>
        <taxon>Bacteroidota</taxon>
        <taxon>Flavobacteriia</taxon>
        <taxon>Flavobacteriales</taxon>
        <taxon>Flavobacteriaceae</taxon>
        <taxon>Flavobacterium</taxon>
    </lineage>
</organism>
<feature type="repeat" description="TPR" evidence="6">
    <location>
        <begin position="222"/>
        <end position="255"/>
    </location>
</feature>
<dbReference type="SUPFAM" id="SSF48452">
    <property type="entry name" value="TPR-like"/>
    <property type="match status" value="1"/>
</dbReference>
<sequence>MKKIYISFICLITLTACNREEWLDIKPKGIIIPQKVSDYRLLLDQSAITSTSKSPALVTTYSNVDLMGDEYQYDNPNVSASVPENEQNMFLWKDNFFNADQEDQDWQNLYGQIYVTNVVSEEIMDAEGDMNDKLQLQAEAKIHNAYAYFALVNLYAPHYNPATASSVFAAPFRTTTDLEDVKLPRATVKQIYDYVIENVTSSIQYLPDLQANTTLRHRPAKVTAYAFLSRIYLYLGDYENALKYADLTLALNNKLLNYNTVANNSSNIINMPLPQNNPEIIWLKKSSKPFRTLPLTQELYNLYETRDQRKRQFAPISLFGIPGSDYAFATSFFVSFRFCGFSVPEILLTRAECNARLNRLDAALTDINYLRQNRIPAADYRALASTSQTEVIDMVLTQRRLELVGQSLRFFDIKRLNQFHNANINLTHKYNGQTAELKANSKNWAVPIATKYILANPEIGENDRE</sequence>
<gene>
    <name evidence="9" type="ORF">FLACHUCJ7_02291</name>
</gene>
<evidence type="ECO:0000256" key="6">
    <source>
        <dbReference type="PROSITE-ProRule" id="PRU00339"/>
    </source>
</evidence>
<evidence type="ECO:0000313" key="10">
    <source>
        <dbReference type="Proteomes" id="UP000556700"/>
    </source>
</evidence>
<dbReference type="Pfam" id="PF14322">
    <property type="entry name" value="SusD-like_3"/>
    <property type="match status" value="1"/>
</dbReference>
<dbReference type="Proteomes" id="UP000556700">
    <property type="component" value="Unassembled WGS sequence"/>
</dbReference>
<evidence type="ECO:0000256" key="3">
    <source>
        <dbReference type="ARBA" id="ARBA00022729"/>
    </source>
</evidence>
<dbReference type="InterPro" id="IPR011990">
    <property type="entry name" value="TPR-like_helical_dom_sf"/>
</dbReference>
<comment type="subcellular location">
    <subcellularLocation>
        <location evidence="1">Cell outer membrane</location>
    </subcellularLocation>
</comment>
<dbReference type="InterPro" id="IPR019734">
    <property type="entry name" value="TPR_rpt"/>
</dbReference>
<keyword evidence="4" id="KW-0472">Membrane</keyword>
<evidence type="ECO:0000313" key="9">
    <source>
        <dbReference type="EMBL" id="CAD0005246.1"/>
    </source>
</evidence>
<dbReference type="InterPro" id="IPR033985">
    <property type="entry name" value="SusD-like_N"/>
</dbReference>
<evidence type="ECO:0000256" key="2">
    <source>
        <dbReference type="ARBA" id="ARBA00006275"/>
    </source>
</evidence>
<keyword evidence="5" id="KW-0998">Cell outer membrane</keyword>
<dbReference type="PROSITE" id="PS51257">
    <property type="entry name" value="PROKAR_LIPOPROTEIN"/>
    <property type="match status" value="1"/>
</dbReference>
<dbReference type="PROSITE" id="PS50005">
    <property type="entry name" value="TPR"/>
    <property type="match status" value="1"/>
</dbReference>
<dbReference type="Gene3D" id="1.25.40.390">
    <property type="match status" value="1"/>
</dbReference>
<protein>
    <submittedName>
        <fullName evidence="9">RagB/SusD family nutrient uptake outer membrane protein</fullName>
    </submittedName>
</protein>
<dbReference type="EMBL" id="CAIJDO010000145">
    <property type="protein sequence ID" value="CAD0005246.1"/>
    <property type="molecule type" value="Genomic_DNA"/>
</dbReference>
<keyword evidence="10" id="KW-1185">Reference proteome</keyword>
<evidence type="ECO:0000256" key="1">
    <source>
        <dbReference type="ARBA" id="ARBA00004442"/>
    </source>
</evidence>
<comment type="caution">
    <text evidence="9">The sequence shown here is derived from an EMBL/GenBank/DDBJ whole genome shotgun (WGS) entry which is preliminary data.</text>
</comment>
<evidence type="ECO:0000259" key="8">
    <source>
        <dbReference type="Pfam" id="PF14322"/>
    </source>
</evidence>